<feature type="transmembrane region" description="Helical" evidence="8">
    <location>
        <begin position="317"/>
        <end position="335"/>
    </location>
</feature>
<feature type="transmembrane region" description="Helical" evidence="8">
    <location>
        <begin position="71"/>
        <end position="91"/>
    </location>
</feature>
<reference evidence="10 11" key="1">
    <citation type="journal article" date="2016" name="Sci. Rep.">
        <title>Peltaster fructicola genome reveals evolution from an invasive phytopathogen to an ectophytic parasite.</title>
        <authorList>
            <person name="Xu C."/>
            <person name="Chen H."/>
            <person name="Gleason M.L."/>
            <person name="Xu J.R."/>
            <person name="Liu H."/>
            <person name="Zhang R."/>
            <person name="Sun G."/>
        </authorList>
    </citation>
    <scope>NUCLEOTIDE SEQUENCE [LARGE SCALE GENOMIC DNA]</scope>
    <source>
        <strain evidence="10 11">LNHT1506</strain>
    </source>
</reference>
<comment type="similarity">
    <text evidence="3">Belongs to the TPT transporter family. SLC35D subfamily.</text>
</comment>
<evidence type="ECO:0000256" key="2">
    <source>
        <dbReference type="ARBA" id="ARBA00004477"/>
    </source>
</evidence>
<feature type="transmembrane region" description="Helical" evidence="8">
    <location>
        <begin position="364"/>
        <end position="386"/>
    </location>
</feature>
<dbReference type="EMBL" id="CP051141">
    <property type="protein sequence ID" value="QIW99801.1"/>
    <property type="molecule type" value="Genomic_DNA"/>
</dbReference>
<dbReference type="PANTHER" id="PTHR11132">
    <property type="entry name" value="SOLUTE CARRIER FAMILY 35"/>
    <property type="match status" value="1"/>
</dbReference>
<proteinExistence type="inferred from homology"/>
<dbReference type="OrthoDB" id="6418713at2759"/>
<feature type="transmembrane region" description="Helical" evidence="8">
    <location>
        <begin position="197"/>
        <end position="216"/>
    </location>
</feature>
<keyword evidence="7 8" id="KW-0472">Membrane</keyword>
<feature type="transmembrane region" description="Helical" evidence="8">
    <location>
        <begin position="170"/>
        <end position="191"/>
    </location>
</feature>
<accession>A0A6H0XYF2</accession>
<dbReference type="InterPro" id="IPR050186">
    <property type="entry name" value="TPT_transporter"/>
</dbReference>
<evidence type="ECO:0000313" key="10">
    <source>
        <dbReference type="EMBL" id="QIW99801.1"/>
    </source>
</evidence>
<protein>
    <recommendedName>
        <fullName evidence="9">Sugar phosphate transporter domain-containing protein</fullName>
    </recommendedName>
</protein>
<feature type="domain" description="Sugar phosphate transporter" evidence="9">
    <location>
        <begin position="45"/>
        <end position="332"/>
    </location>
</feature>
<comment type="subunit">
    <text evidence="4">Homooligomer.</text>
</comment>
<comment type="subcellular location">
    <subcellularLocation>
        <location evidence="2">Endoplasmic reticulum membrane</location>
        <topology evidence="2">Multi-pass membrane protein</topology>
    </subcellularLocation>
</comment>
<dbReference type="InterPro" id="IPR004853">
    <property type="entry name" value="Sugar_P_trans_dom"/>
</dbReference>
<keyword evidence="5 8" id="KW-0812">Transmembrane</keyword>
<dbReference type="Proteomes" id="UP000503462">
    <property type="component" value="Chromosome 3"/>
</dbReference>
<feature type="transmembrane region" description="Helical" evidence="8">
    <location>
        <begin position="228"/>
        <end position="247"/>
    </location>
</feature>
<evidence type="ECO:0000259" key="9">
    <source>
        <dbReference type="Pfam" id="PF03151"/>
    </source>
</evidence>
<dbReference type="GO" id="GO:0005789">
    <property type="term" value="C:endoplasmic reticulum membrane"/>
    <property type="evidence" value="ECO:0007669"/>
    <property type="project" value="UniProtKB-SubCell"/>
</dbReference>
<name>A0A6H0XYF2_9PEZI</name>
<evidence type="ECO:0000313" key="11">
    <source>
        <dbReference type="Proteomes" id="UP000503462"/>
    </source>
</evidence>
<organism evidence="10 11">
    <name type="scientific">Peltaster fructicola</name>
    <dbReference type="NCBI Taxonomy" id="286661"/>
    <lineage>
        <taxon>Eukaryota</taxon>
        <taxon>Fungi</taxon>
        <taxon>Dikarya</taxon>
        <taxon>Ascomycota</taxon>
        <taxon>Pezizomycotina</taxon>
        <taxon>Dothideomycetes</taxon>
        <taxon>Dothideomycetes incertae sedis</taxon>
        <taxon>Peltaster</taxon>
    </lineage>
</organism>
<feature type="transmembrane region" description="Helical" evidence="8">
    <location>
        <begin position="290"/>
        <end position="311"/>
    </location>
</feature>
<feature type="transmembrane region" description="Helical" evidence="8">
    <location>
        <begin position="45"/>
        <end position="65"/>
    </location>
</feature>
<keyword evidence="11" id="KW-1185">Reference proteome</keyword>
<sequence length="411" mass="45548">MDEKERVVDELSEKQDDLTLPTVNQDVLKAETATAEKTKGKIHPAFYISTWIGFSSAVILFNKWILSNTTFQYPIILTTWHLVFATVMTQLMARFTTVLDSRKRVPMTGKVYLRAIMPIGLMFSMSLICSNLTYMYLTVSFIQMLKATTPVAVLLITWVMRISPPSMKTFGNVAIIVLGVIIASYAEVTFILTGVVFQLAGIVFEATRLVMVQKLLSSAEFKMDPLVSLYYFAPACAVMNGIVALVIEVPKFQYDDLKSVGYLILLANAMVAFMLNVSVVFLIGKTSSLAMTLCGVLKDILLVATSMIVFLDPVTPLQAFGYSISLGGLVYYRLGNETIKEHATRAQRAWSDYGARRPTASRTIIVSAIIVFLLFCSAGVHMSGILPQEYTIYAHDTVSSYWTGKTAPVQD</sequence>
<dbReference type="AlphaFoldDB" id="A0A6H0XYF2"/>
<evidence type="ECO:0000256" key="4">
    <source>
        <dbReference type="ARBA" id="ARBA00011182"/>
    </source>
</evidence>
<comment type="function">
    <text evidence="1">Involved in the import of GDP-mannose from the cytoplasm into the Golgi lumen.</text>
</comment>
<feature type="transmembrane region" description="Helical" evidence="8">
    <location>
        <begin position="259"/>
        <end position="283"/>
    </location>
</feature>
<keyword evidence="6 8" id="KW-1133">Transmembrane helix</keyword>
<dbReference type="Pfam" id="PF03151">
    <property type="entry name" value="TPT"/>
    <property type="match status" value="1"/>
</dbReference>
<feature type="transmembrane region" description="Helical" evidence="8">
    <location>
        <begin position="134"/>
        <end position="158"/>
    </location>
</feature>
<feature type="transmembrane region" description="Helical" evidence="8">
    <location>
        <begin position="111"/>
        <end position="128"/>
    </location>
</feature>
<gene>
    <name evidence="10" type="ORF">AMS68_005319</name>
</gene>
<evidence type="ECO:0000256" key="8">
    <source>
        <dbReference type="SAM" id="Phobius"/>
    </source>
</evidence>
<evidence type="ECO:0000256" key="7">
    <source>
        <dbReference type="ARBA" id="ARBA00023136"/>
    </source>
</evidence>
<evidence type="ECO:0000256" key="1">
    <source>
        <dbReference type="ARBA" id="ARBA00003420"/>
    </source>
</evidence>
<evidence type="ECO:0000256" key="3">
    <source>
        <dbReference type="ARBA" id="ARBA00010425"/>
    </source>
</evidence>
<evidence type="ECO:0000256" key="5">
    <source>
        <dbReference type="ARBA" id="ARBA00022692"/>
    </source>
</evidence>
<evidence type="ECO:0000256" key="6">
    <source>
        <dbReference type="ARBA" id="ARBA00022989"/>
    </source>
</evidence>